<protein>
    <recommendedName>
        <fullName evidence="4">Riboflavin synthase subunit alpha</fullName>
    </recommendedName>
</protein>
<accession>A0ABY5ARF6</accession>
<organism evidence="2 3">
    <name type="scientific">Phormidium yuhuli AB48</name>
    <dbReference type="NCBI Taxonomy" id="2940671"/>
    <lineage>
        <taxon>Bacteria</taxon>
        <taxon>Bacillati</taxon>
        <taxon>Cyanobacteriota</taxon>
        <taxon>Cyanophyceae</taxon>
        <taxon>Oscillatoriophycideae</taxon>
        <taxon>Oscillatoriales</taxon>
        <taxon>Oscillatoriaceae</taxon>
        <taxon>Phormidium</taxon>
        <taxon>Phormidium yuhuli</taxon>
    </lineage>
</organism>
<name>A0ABY5ARF6_9CYAN</name>
<evidence type="ECO:0000256" key="1">
    <source>
        <dbReference type="SAM" id="Phobius"/>
    </source>
</evidence>
<keyword evidence="1" id="KW-1133">Transmembrane helix</keyword>
<dbReference type="RefSeq" id="WP_252663471.1">
    <property type="nucleotide sequence ID" value="NZ_CP098611.1"/>
</dbReference>
<feature type="transmembrane region" description="Helical" evidence="1">
    <location>
        <begin position="32"/>
        <end position="61"/>
    </location>
</feature>
<evidence type="ECO:0000313" key="3">
    <source>
        <dbReference type="Proteomes" id="UP001056708"/>
    </source>
</evidence>
<dbReference type="EMBL" id="CP098611">
    <property type="protein sequence ID" value="USR91448.1"/>
    <property type="molecule type" value="Genomic_DNA"/>
</dbReference>
<reference evidence="2" key="1">
    <citation type="submission" date="2022-06" db="EMBL/GenBank/DDBJ databases">
        <title>Genome sequence of Phormidium yuhuli AB48 isolated from an industrial photobioreactor environment.</title>
        <authorList>
            <person name="Qiu Y."/>
            <person name="Noonan A.J.C."/>
            <person name="Dofher K."/>
            <person name="Koch M."/>
            <person name="Kieft B."/>
            <person name="Lin X."/>
            <person name="Ziels R.M."/>
            <person name="Hallam S.J."/>
        </authorList>
    </citation>
    <scope>NUCLEOTIDE SEQUENCE</scope>
    <source>
        <strain evidence="2">AB48</strain>
    </source>
</reference>
<sequence>MLVACLVALACAVACLFLSVNTREEIVKVAAMGLAGLCALVSLYFAPWIVKLMILALPFLWERFSKLGRFDSRQI</sequence>
<keyword evidence="1" id="KW-0812">Transmembrane</keyword>
<keyword evidence="1" id="KW-0472">Membrane</keyword>
<proteinExistence type="predicted"/>
<keyword evidence="3" id="KW-1185">Reference proteome</keyword>
<gene>
    <name evidence="2" type="ORF">NEA10_01570</name>
</gene>
<dbReference type="Proteomes" id="UP001056708">
    <property type="component" value="Chromosome"/>
</dbReference>
<evidence type="ECO:0008006" key="4">
    <source>
        <dbReference type="Google" id="ProtNLM"/>
    </source>
</evidence>
<evidence type="ECO:0000313" key="2">
    <source>
        <dbReference type="EMBL" id="USR91448.1"/>
    </source>
</evidence>